<comment type="similarity">
    <text evidence="3">Belongs to the Integrator subunit 8 family.</text>
</comment>
<dbReference type="GO" id="GO:0034472">
    <property type="term" value="P:snRNA 3'-end processing"/>
    <property type="evidence" value="ECO:0007669"/>
    <property type="project" value="InterPro"/>
</dbReference>
<evidence type="ECO:0000256" key="1">
    <source>
        <dbReference type="ARBA" id="ARBA00004123"/>
    </source>
</evidence>
<protein>
    <submittedName>
        <fullName evidence="9">EST1_DNA_bind domain-containing protein</fullName>
    </submittedName>
</protein>
<dbReference type="InterPro" id="IPR038751">
    <property type="entry name" value="INTS8"/>
</dbReference>
<keyword evidence="4" id="KW-0158">Chromosome</keyword>
<evidence type="ECO:0000256" key="6">
    <source>
        <dbReference type="SAM" id="MobiDB-lite"/>
    </source>
</evidence>
<evidence type="ECO:0000256" key="2">
    <source>
        <dbReference type="ARBA" id="ARBA00004286"/>
    </source>
</evidence>
<evidence type="ECO:0000259" key="7">
    <source>
        <dbReference type="Pfam" id="PF25756"/>
    </source>
</evidence>
<evidence type="ECO:0000256" key="4">
    <source>
        <dbReference type="ARBA" id="ARBA00022454"/>
    </source>
</evidence>
<proteinExistence type="inferred from homology"/>
<dbReference type="PANTHER" id="PTHR13350:SF1">
    <property type="entry name" value="INTEGRATOR COMPLEX SUBUNIT 8"/>
    <property type="match status" value="1"/>
</dbReference>
<feature type="domain" description="INTS8 TPR repeats" evidence="7">
    <location>
        <begin position="533"/>
        <end position="851"/>
    </location>
</feature>
<dbReference type="GO" id="GO:0005694">
    <property type="term" value="C:chromosome"/>
    <property type="evidence" value="ECO:0007669"/>
    <property type="project" value="UniProtKB-SubCell"/>
</dbReference>
<dbReference type="PANTHER" id="PTHR13350">
    <property type="entry name" value="INTEGRATOR COMPLEX SUBUNIT 8"/>
    <property type="match status" value="1"/>
</dbReference>
<name>A0A1I8HPN2_9PLAT</name>
<dbReference type="Proteomes" id="UP000095280">
    <property type="component" value="Unplaced"/>
</dbReference>
<dbReference type="GO" id="GO:0032039">
    <property type="term" value="C:integrator complex"/>
    <property type="evidence" value="ECO:0007669"/>
    <property type="project" value="TreeGrafter"/>
</dbReference>
<sequence>GSESQQWRVLLSLSAKILAQLHYRLGRTARKLPIALAHRLFLWLCACAGLPDPYSPPADSGLRPCARWLYQLYHRWALRCLVEENYVKKPLRSMVQGVAGITDRSTELHCAQSQEIAGHLMARVDRSLECLIGELDQQQRDGDGCVARPLPAAFLVPTLAEPEIEPDWCLVHFELGQYYFMQRRYSQAFDHFVSAGPAASDEAMASFNEDPYSAEDSAEVPRQLLEAYLTAIRSVSRLLEARSALLRQLDACQAAAGGSCDGLGRLLVDEELAGFIGRGESSPVPDFYWDRMAEEVRTCRLVRQAATQAVSGEAAAASCGSMLLDYHRLLAAHGGRGLRFLLNAATAAAVGPNRSSCGGPGVDKRRQSLRRLLRHVLRRLKPAPAAADLAGWPWPEDNLLQEERQRLLGEHPDAGAGCDDADLDCGLDTDDDAEDADDAGPSAADDEAKAFHQEVEAATPGQSADDLRLLYTYQPAEVASLEGGGGSSGGFSEDLAVLGSCVLLAAGRLPPQFVGGGGGGGRHHQQATAANYCIDFARLLMLAAADRDSAATAASSASSGLLAQKSPSHADLWARIGRFFVTLGGGKRTPAGAPAGNGGASAGSPAELGFARRCLHRLLRSLRSEQHVDLLLSLLAKLTCLACTDLNSPVHSSCPQLWPDQLPVRLPTALHRAVTRRALGELLDTAVRLQPANPSWLLTRADLAYAEREPSLALRCYLEAAIAATELFERPLPIQLFSDDAVRRMARCCELLGMRSCAGILAQSVPDQASAVRLLSDPSGGPDLSDCTLPYLWDLSLLEILTVSSARRGALAKRDKFVRAARAMELNSCNRPDWLHEVESAKKAEFLRALAGLLFGSI</sequence>
<keyword evidence="8" id="KW-1185">Reference proteome</keyword>
<accession>A0A1I8HPN2</accession>
<dbReference type="Pfam" id="PF25756">
    <property type="entry name" value="TPR_INTS8"/>
    <property type="match status" value="1"/>
</dbReference>
<dbReference type="InterPro" id="IPR057980">
    <property type="entry name" value="TPR_INTS8"/>
</dbReference>
<reference evidence="9" key="1">
    <citation type="submission" date="2016-11" db="UniProtKB">
        <authorList>
            <consortium name="WormBaseParasite"/>
        </authorList>
    </citation>
    <scope>IDENTIFICATION</scope>
</reference>
<organism evidence="8 9">
    <name type="scientific">Macrostomum lignano</name>
    <dbReference type="NCBI Taxonomy" id="282301"/>
    <lineage>
        <taxon>Eukaryota</taxon>
        <taxon>Metazoa</taxon>
        <taxon>Spiralia</taxon>
        <taxon>Lophotrochozoa</taxon>
        <taxon>Platyhelminthes</taxon>
        <taxon>Rhabditophora</taxon>
        <taxon>Macrostomorpha</taxon>
        <taxon>Macrostomida</taxon>
        <taxon>Macrostomidae</taxon>
        <taxon>Macrostomum</taxon>
    </lineage>
</organism>
<keyword evidence="5" id="KW-0539">Nucleus</keyword>
<evidence type="ECO:0000256" key="5">
    <source>
        <dbReference type="ARBA" id="ARBA00023242"/>
    </source>
</evidence>
<evidence type="ECO:0000313" key="8">
    <source>
        <dbReference type="Proteomes" id="UP000095280"/>
    </source>
</evidence>
<evidence type="ECO:0000313" key="9">
    <source>
        <dbReference type="WBParaSite" id="maker-uti_cns_0007361-snap-gene-0.7-mRNA-1"/>
    </source>
</evidence>
<feature type="compositionally biased region" description="Acidic residues" evidence="6">
    <location>
        <begin position="419"/>
        <end position="438"/>
    </location>
</feature>
<feature type="region of interest" description="Disordered" evidence="6">
    <location>
        <begin position="419"/>
        <end position="448"/>
    </location>
</feature>
<dbReference type="AlphaFoldDB" id="A0A1I8HPN2"/>
<dbReference type="WBParaSite" id="maker-uti_cns_0007361-snap-gene-0.7-mRNA-1">
    <property type="protein sequence ID" value="maker-uti_cns_0007361-snap-gene-0.7-mRNA-1"/>
    <property type="gene ID" value="maker-uti_cns_0007361-snap-gene-0.7"/>
</dbReference>
<comment type="subcellular location">
    <subcellularLocation>
        <location evidence="2">Chromosome</location>
    </subcellularLocation>
    <subcellularLocation>
        <location evidence="1">Nucleus</location>
    </subcellularLocation>
</comment>
<evidence type="ECO:0000256" key="3">
    <source>
        <dbReference type="ARBA" id="ARBA00007147"/>
    </source>
</evidence>